<dbReference type="AlphaFoldDB" id="A0A941EV60"/>
<dbReference type="InterPro" id="IPR010093">
    <property type="entry name" value="SinI_DNA-bd"/>
</dbReference>
<organism evidence="2 3">
    <name type="scientific">Actinospica durhamensis</name>
    <dbReference type="NCBI Taxonomy" id="1508375"/>
    <lineage>
        <taxon>Bacteria</taxon>
        <taxon>Bacillati</taxon>
        <taxon>Actinomycetota</taxon>
        <taxon>Actinomycetes</taxon>
        <taxon>Catenulisporales</taxon>
        <taxon>Actinospicaceae</taxon>
        <taxon>Actinospica</taxon>
    </lineage>
</organism>
<proteinExistence type="predicted"/>
<comment type="caution">
    <text evidence="2">The sequence shown here is derived from an EMBL/GenBank/DDBJ whole genome shotgun (WGS) entry which is preliminary data.</text>
</comment>
<dbReference type="InterPro" id="IPR041657">
    <property type="entry name" value="HTH_17"/>
</dbReference>
<accession>A0A941EV60</accession>
<evidence type="ECO:0000313" key="3">
    <source>
        <dbReference type="Proteomes" id="UP000675781"/>
    </source>
</evidence>
<feature type="domain" description="Helix-turn-helix" evidence="1">
    <location>
        <begin position="13"/>
        <end position="60"/>
    </location>
</feature>
<evidence type="ECO:0000313" key="2">
    <source>
        <dbReference type="EMBL" id="MBR7836977.1"/>
    </source>
</evidence>
<dbReference type="Pfam" id="PF12728">
    <property type="entry name" value="HTH_17"/>
    <property type="match status" value="1"/>
</dbReference>
<gene>
    <name evidence="2" type="ORF">KDL01_27115</name>
</gene>
<evidence type="ECO:0000259" key="1">
    <source>
        <dbReference type="Pfam" id="PF12728"/>
    </source>
</evidence>
<dbReference type="NCBIfam" id="TIGR01764">
    <property type="entry name" value="excise"/>
    <property type="match status" value="1"/>
</dbReference>
<keyword evidence="3" id="KW-1185">Reference proteome</keyword>
<reference evidence="2" key="1">
    <citation type="submission" date="2021-04" db="EMBL/GenBank/DDBJ databases">
        <title>Genome based classification of Actinospica acidithermotolerans sp. nov., an actinobacterium isolated from an Indonesian hot spring.</title>
        <authorList>
            <person name="Kusuma A.B."/>
            <person name="Putra K.E."/>
            <person name="Nafisah S."/>
            <person name="Loh J."/>
            <person name="Nouioui I."/>
            <person name="Goodfellow M."/>
        </authorList>
    </citation>
    <scope>NUCLEOTIDE SEQUENCE</scope>
    <source>
        <strain evidence="2">CSCA 57</strain>
    </source>
</reference>
<protein>
    <submittedName>
        <fullName evidence="2">Helix-turn-helix domain-containing protein</fullName>
    </submittedName>
</protein>
<sequence>MSATNESRSEPLLYTIPEAATALRISRTKLYELLDSGELASIHIGRSRKIPAEDLRAYIDHLRARNARPAA</sequence>
<dbReference type="EMBL" id="JAGSOG010000173">
    <property type="protein sequence ID" value="MBR7836977.1"/>
    <property type="molecule type" value="Genomic_DNA"/>
</dbReference>
<dbReference type="Proteomes" id="UP000675781">
    <property type="component" value="Unassembled WGS sequence"/>
</dbReference>
<name>A0A941EV60_9ACTN</name>
<dbReference type="GO" id="GO:0003677">
    <property type="term" value="F:DNA binding"/>
    <property type="evidence" value="ECO:0007669"/>
    <property type="project" value="InterPro"/>
</dbReference>
<dbReference type="RefSeq" id="WP_212531449.1">
    <property type="nucleotide sequence ID" value="NZ_JAGSOG010000173.1"/>
</dbReference>